<dbReference type="Gene3D" id="1.20.144.10">
    <property type="entry name" value="Phosphatidic acid phosphatase type 2/haloperoxidase"/>
    <property type="match status" value="2"/>
</dbReference>
<dbReference type="OrthoDB" id="9789113at2"/>
<keyword evidence="4" id="KW-1185">Reference proteome</keyword>
<feature type="domain" description="Phosphatidic acid phosphatase type 2/haloperoxidase" evidence="2">
    <location>
        <begin position="75"/>
        <end position="188"/>
    </location>
</feature>
<dbReference type="PANTHER" id="PTHR14969">
    <property type="entry name" value="SPHINGOSINE-1-PHOSPHATE PHOSPHOHYDROLASE"/>
    <property type="match status" value="1"/>
</dbReference>
<dbReference type="Pfam" id="PF01569">
    <property type="entry name" value="PAP2"/>
    <property type="match status" value="1"/>
</dbReference>
<protein>
    <submittedName>
        <fullName evidence="3">Phosphatase PAP2 family protein</fullName>
    </submittedName>
</protein>
<dbReference type="SUPFAM" id="SSF48317">
    <property type="entry name" value="Acid phosphatase/Vanadium-dependent haloperoxidase"/>
    <property type="match status" value="1"/>
</dbReference>
<dbReference type="RefSeq" id="WP_121213107.1">
    <property type="nucleotide sequence ID" value="NZ_JBBYAH010000001.1"/>
</dbReference>
<evidence type="ECO:0000313" key="3">
    <source>
        <dbReference type="EMBL" id="RKQ19568.1"/>
    </source>
</evidence>
<keyword evidence="1" id="KW-0812">Transmembrane</keyword>
<organism evidence="3 4">
    <name type="scientific">Ureibacillus endophyticus</name>
    <dbReference type="NCBI Taxonomy" id="1978490"/>
    <lineage>
        <taxon>Bacteria</taxon>
        <taxon>Bacillati</taxon>
        <taxon>Bacillota</taxon>
        <taxon>Bacilli</taxon>
        <taxon>Bacillales</taxon>
        <taxon>Caryophanaceae</taxon>
        <taxon>Ureibacillus</taxon>
    </lineage>
</organism>
<dbReference type="EMBL" id="RBZN01000003">
    <property type="protein sequence ID" value="RKQ19568.1"/>
    <property type="molecule type" value="Genomic_DNA"/>
</dbReference>
<evidence type="ECO:0000313" key="4">
    <source>
        <dbReference type="Proteomes" id="UP000272238"/>
    </source>
</evidence>
<reference evidence="3 4" key="1">
    <citation type="journal article" date="2016" name="Antonie Van Leeuwenhoek">
        <title>Lysinibacillus endophyticus sp. nov., an indole-3-acetic acid producing endophytic bacterium isolated from corn root (Zea mays cv. Xinken-5).</title>
        <authorList>
            <person name="Yu J."/>
            <person name="Guan X."/>
            <person name="Liu C."/>
            <person name="Xiang W."/>
            <person name="Yu Z."/>
            <person name="Liu X."/>
            <person name="Wang G."/>
        </authorList>
    </citation>
    <scope>NUCLEOTIDE SEQUENCE [LARGE SCALE GENOMIC DNA]</scope>
    <source>
        <strain evidence="3 4">DSM 100506</strain>
    </source>
</reference>
<feature type="transmembrane region" description="Helical" evidence="1">
    <location>
        <begin position="174"/>
        <end position="191"/>
    </location>
</feature>
<dbReference type="SMART" id="SM00014">
    <property type="entry name" value="acidPPc"/>
    <property type="match status" value="1"/>
</dbReference>
<feature type="transmembrane region" description="Helical" evidence="1">
    <location>
        <begin position="145"/>
        <end position="162"/>
    </location>
</feature>
<comment type="caution">
    <text evidence="3">The sequence shown here is derived from an EMBL/GenBank/DDBJ whole genome shotgun (WGS) entry which is preliminary data.</text>
</comment>
<dbReference type="PANTHER" id="PTHR14969:SF13">
    <property type="entry name" value="AT30094P"/>
    <property type="match status" value="1"/>
</dbReference>
<evidence type="ECO:0000256" key="1">
    <source>
        <dbReference type="SAM" id="Phobius"/>
    </source>
</evidence>
<keyword evidence="1" id="KW-0472">Membrane</keyword>
<feature type="transmembrane region" description="Helical" evidence="1">
    <location>
        <begin position="48"/>
        <end position="70"/>
    </location>
</feature>
<dbReference type="AlphaFoldDB" id="A0A494ZA75"/>
<accession>A0A494ZA75</accession>
<dbReference type="InterPro" id="IPR036938">
    <property type="entry name" value="PAP2/HPO_sf"/>
</dbReference>
<dbReference type="Proteomes" id="UP000272238">
    <property type="component" value="Unassembled WGS sequence"/>
</dbReference>
<name>A0A494ZA75_9BACL</name>
<feature type="transmembrane region" description="Helical" evidence="1">
    <location>
        <begin position="77"/>
        <end position="95"/>
    </location>
</feature>
<gene>
    <name evidence="3" type="ORF">D8M03_02545</name>
</gene>
<dbReference type="CDD" id="cd03392">
    <property type="entry name" value="PAP2_like_2"/>
    <property type="match status" value="1"/>
</dbReference>
<evidence type="ECO:0000259" key="2">
    <source>
        <dbReference type="SMART" id="SM00014"/>
    </source>
</evidence>
<feature type="transmembrane region" description="Helical" evidence="1">
    <location>
        <begin position="7"/>
        <end position="28"/>
    </location>
</feature>
<dbReference type="InterPro" id="IPR000326">
    <property type="entry name" value="PAP2/HPO"/>
</dbReference>
<feature type="transmembrane region" description="Helical" evidence="1">
    <location>
        <begin position="115"/>
        <end position="133"/>
    </location>
</feature>
<keyword evidence="1" id="KW-1133">Transmembrane helix</keyword>
<sequence length="203" mass="23649">MKKVSYILAFISLCIFIIIFTSFEKPMFVKMDQSVTDFFYGNKFISAFHYIGNTKVIVTTSLILLIVLWLRQRNFRGMLFVLLSIAGGRVLNQIIKNVVDRPRPEMVDQLTSFSFPSGHAMLSLLLLFTIAYLLSEVVVSKKNMVFVWVVAILLTMLIGLSRIADNHHYPTDVFAGWTIAYFWFIICVFWYEQRKTKFNKMKK</sequence>
<proteinExistence type="predicted"/>